<comment type="caution">
    <text evidence="1">The sequence shown here is derived from an EMBL/GenBank/DDBJ whole genome shotgun (WGS) entry which is preliminary data.</text>
</comment>
<dbReference type="Proteomes" id="UP001060215">
    <property type="component" value="Chromosome 10"/>
</dbReference>
<accession>A0ACC0GE99</accession>
<dbReference type="EMBL" id="CM045767">
    <property type="protein sequence ID" value="KAI7998792.1"/>
    <property type="molecule type" value="Genomic_DNA"/>
</dbReference>
<keyword evidence="2" id="KW-1185">Reference proteome</keyword>
<reference evidence="1 2" key="1">
    <citation type="journal article" date="2022" name="Plant J.">
        <title>Chromosome-level genome of Camellia lanceoleosa provides a valuable resource for understanding genome evolution and self-incompatibility.</title>
        <authorList>
            <person name="Gong W."/>
            <person name="Xiao S."/>
            <person name="Wang L."/>
            <person name="Liao Z."/>
            <person name="Chang Y."/>
            <person name="Mo W."/>
            <person name="Hu G."/>
            <person name="Li W."/>
            <person name="Zhao G."/>
            <person name="Zhu H."/>
            <person name="Hu X."/>
            <person name="Ji K."/>
            <person name="Xiang X."/>
            <person name="Song Q."/>
            <person name="Yuan D."/>
            <person name="Jin S."/>
            <person name="Zhang L."/>
        </authorList>
    </citation>
    <scope>NUCLEOTIDE SEQUENCE [LARGE SCALE GENOMIC DNA]</scope>
    <source>
        <strain evidence="1">SQ_2022a</strain>
    </source>
</reference>
<sequence>MASGSSGRNNSASKGFDFATTDDIVCSYEDYDNQDNYNGRHSDSVIGSNSAKCKFAFLPRLARFPQPKMGKSPI</sequence>
<evidence type="ECO:0000313" key="1">
    <source>
        <dbReference type="EMBL" id="KAI7998792.1"/>
    </source>
</evidence>
<gene>
    <name evidence="1" type="ORF">LOK49_LG10G01160</name>
</gene>
<name>A0ACC0GE99_9ERIC</name>
<proteinExistence type="predicted"/>
<protein>
    <submittedName>
        <fullName evidence="1">Uncharacterized protein</fullName>
    </submittedName>
</protein>
<evidence type="ECO:0000313" key="2">
    <source>
        <dbReference type="Proteomes" id="UP001060215"/>
    </source>
</evidence>
<organism evidence="1 2">
    <name type="scientific">Camellia lanceoleosa</name>
    <dbReference type="NCBI Taxonomy" id="1840588"/>
    <lineage>
        <taxon>Eukaryota</taxon>
        <taxon>Viridiplantae</taxon>
        <taxon>Streptophyta</taxon>
        <taxon>Embryophyta</taxon>
        <taxon>Tracheophyta</taxon>
        <taxon>Spermatophyta</taxon>
        <taxon>Magnoliopsida</taxon>
        <taxon>eudicotyledons</taxon>
        <taxon>Gunneridae</taxon>
        <taxon>Pentapetalae</taxon>
        <taxon>asterids</taxon>
        <taxon>Ericales</taxon>
        <taxon>Theaceae</taxon>
        <taxon>Camellia</taxon>
    </lineage>
</organism>